<gene>
    <name evidence="1" type="ORF">NTEN_LOCUS10373</name>
</gene>
<feature type="non-terminal residue" evidence="1">
    <location>
        <position position="281"/>
    </location>
</feature>
<protein>
    <submittedName>
        <fullName evidence="1">Uncharacterized protein</fullName>
    </submittedName>
</protein>
<dbReference type="AlphaFoldDB" id="A0A6H5GNB0"/>
<keyword evidence="2" id="KW-1185">Reference proteome</keyword>
<dbReference type="Proteomes" id="UP000479000">
    <property type="component" value="Unassembled WGS sequence"/>
</dbReference>
<sequence>MAVVRSDYDGATVVVATSALGRIYTWGGNATTQPQSRATSFLREFARLGATPNLIYVHLHPTPSRLCEAYRLSEPFEMPRTFRPRSGRIVAIRPRPVPDLLMDVERQPAMPPVECPRTITSFDVLTYLYLRDRTDLADQLDAFLRSKPYAEIAKRVPESFDDDVDGREFIMSKFLSSVEAEKRQLFVSTLSDYKKYPHISQGKTEVFRPRTEFHSQDTTLGNLSLCYGQPLLHHSTVLRVVIELLASKLKYWNGPKIANRNGAPEKTYSYTHLLRIASRTS</sequence>
<reference evidence="1 2" key="1">
    <citation type="submission" date="2020-02" db="EMBL/GenBank/DDBJ databases">
        <authorList>
            <person name="Ferguson B K."/>
        </authorList>
    </citation>
    <scope>NUCLEOTIDE SEQUENCE [LARGE SCALE GENOMIC DNA]</scope>
</reference>
<accession>A0A6H5GNB0</accession>
<dbReference type="EMBL" id="CADCXU010015502">
    <property type="protein sequence ID" value="CAB0004893.1"/>
    <property type="molecule type" value="Genomic_DNA"/>
</dbReference>
<evidence type="ECO:0000313" key="2">
    <source>
        <dbReference type="Proteomes" id="UP000479000"/>
    </source>
</evidence>
<evidence type="ECO:0000313" key="1">
    <source>
        <dbReference type="EMBL" id="CAB0004893.1"/>
    </source>
</evidence>
<name>A0A6H5GNB0_9HEMI</name>
<organism evidence="1 2">
    <name type="scientific">Nesidiocoris tenuis</name>
    <dbReference type="NCBI Taxonomy" id="355587"/>
    <lineage>
        <taxon>Eukaryota</taxon>
        <taxon>Metazoa</taxon>
        <taxon>Ecdysozoa</taxon>
        <taxon>Arthropoda</taxon>
        <taxon>Hexapoda</taxon>
        <taxon>Insecta</taxon>
        <taxon>Pterygota</taxon>
        <taxon>Neoptera</taxon>
        <taxon>Paraneoptera</taxon>
        <taxon>Hemiptera</taxon>
        <taxon>Heteroptera</taxon>
        <taxon>Panheteroptera</taxon>
        <taxon>Cimicomorpha</taxon>
        <taxon>Miridae</taxon>
        <taxon>Dicyphina</taxon>
        <taxon>Nesidiocoris</taxon>
    </lineage>
</organism>
<proteinExistence type="predicted"/>